<comment type="caution">
    <text evidence="2">The sequence shown here is derived from an EMBL/GenBank/DDBJ whole genome shotgun (WGS) entry which is preliminary data.</text>
</comment>
<sequence>MKLFFTLVLFVAYLDISYAQSANAPSMEEYIQKYVHENLTVSFMEENFGKGNYVDLQTVFVKIKTNLEGRPTAVILPYPLSMLAQTALKKKFDQLIVSAEKQMCSRYLEASIDYTFAIHIYKPAMKRAPGKSMDPYIGDLGYFYEDGSRFMGPIMFTLVVDLEDKKSTIDDGRHIEIYH</sequence>
<organism evidence="2 3">
    <name type="scientific">Xanthocytophaga flava</name>
    <dbReference type="NCBI Taxonomy" id="3048013"/>
    <lineage>
        <taxon>Bacteria</taxon>
        <taxon>Pseudomonadati</taxon>
        <taxon>Bacteroidota</taxon>
        <taxon>Cytophagia</taxon>
        <taxon>Cytophagales</taxon>
        <taxon>Rhodocytophagaceae</taxon>
        <taxon>Xanthocytophaga</taxon>
    </lineage>
</organism>
<evidence type="ECO:0000256" key="1">
    <source>
        <dbReference type="SAM" id="SignalP"/>
    </source>
</evidence>
<evidence type="ECO:0000313" key="2">
    <source>
        <dbReference type="EMBL" id="MDJ1498306.1"/>
    </source>
</evidence>
<keyword evidence="3" id="KW-1185">Reference proteome</keyword>
<gene>
    <name evidence="2" type="ORF">QNI19_35555</name>
</gene>
<dbReference type="RefSeq" id="WP_314004625.1">
    <property type="nucleotide sequence ID" value="NZ_JASJOT010000043.1"/>
</dbReference>
<feature type="signal peptide" evidence="1">
    <location>
        <begin position="1"/>
        <end position="21"/>
    </location>
</feature>
<proteinExistence type="predicted"/>
<accession>A0ABT7CXT2</accession>
<feature type="chain" id="PRO_5045761778" evidence="1">
    <location>
        <begin position="22"/>
        <end position="179"/>
    </location>
</feature>
<dbReference type="Proteomes" id="UP001228581">
    <property type="component" value="Unassembled WGS sequence"/>
</dbReference>
<keyword evidence="1" id="KW-0732">Signal</keyword>
<name>A0ABT7CXT2_9BACT</name>
<dbReference type="EMBL" id="JASJOT010000043">
    <property type="protein sequence ID" value="MDJ1498306.1"/>
    <property type="molecule type" value="Genomic_DNA"/>
</dbReference>
<protein>
    <submittedName>
        <fullName evidence="2">Uncharacterized protein</fullName>
    </submittedName>
</protein>
<evidence type="ECO:0000313" key="3">
    <source>
        <dbReference type="Proteomes" id="UP001228581"/>
    </source>
</evidence>
<reference evidence="2 3" key="1">
    <citation type="submission" date="2023-05" db="EMBL/GenBank/DDBJ databases">
        <authorList>
            <person name="Zhang X."/>
        </authorList>
    </citation>
    <scope>NUCLEOTIDE SEQUENCE [LARGE SCALE GENOMIC DNA]</scope>
    <source>
        <strain evidence="2 3">DM2B3-1</strain>
    </source>
</reference>